<dbReference type="GO" id="GO:0005789">
    <property type="term" value="C:endoplasmic reticulum membrane"/>
    <property type="evidence" value="ECO:0007669"/>
    <property type="project" value="UniProtKB-SubCell"/>
</dbReference>
<evidence type="ECO:0000259" key="11">
    <source>
        <dbReference type="Pfam" id="PF04815"/>
    </source>
</evidence>
<feature type="compositionally biased region" description="Low complexity" evidence="7">
    <location>
        <begin position="189"/>
        <end position="200"/>
    </location>
</feature>
<evidence type="ECO:0000256" key="2">
    <source>
        <dbReference type="ARBA" id="ARBA00004397"/>
    </source>
</evidence>
<feature type="compositionally biased region" description="Pro residues" evidence="7">
    <location>
        <begin position="261"/>
        <end position="275"/>
    </location>
</feature>
<evidence type="ECO:0008006" key="15">
    <source>
        <dbReference type="Google" id="ProtNLM"/>
    </source>
</evidence>
<dbReference type="EMBL" id="LIAE01007373">
    <property type="protein sequence ID" value="PAV79753.1"/>
    <property type="molecule type" value="Genomic_DNA"/>
</dbReference>
<feature type="compositionally biased region" description="Polar residues" evidence="7">
    <location>
        <begin position="158"/>
        <end position="168"/>
    </location>
</feature>
<dbReference type="SUPFAM" id="SSF82919">
    <property type="entry name" value="Zn-finger domain of Sec23/24"/>
    <property type="match status" value="1"/>
</dbReference>
<comment type="subcellular location">
    <subcellularLocation>
        <location evidence="1">Cytoplasmic vesicle</location>
        <location evidence="1">COPII-coated vesicle membrane</location>
        <topology evidence="1">Peripheral membrane protein</topology>
        <orientation evidence="1">Cytoplasmic side</orientation>
    </subcellularLocation>
    <subcellularLocation>
        <location evidence="2">Endoplasmic reticulum membrane</location>
        <topology evidence="2">Peripheral membrane protein</topology>
        <orientation evidence="2">Cytoplasmic side</orientation>
    </subcellularLocation>
</comment>
<evidence type="ECO:0000256" key="1">
    <source>
        <dbReference type="ARBA" id="ARBA00004299"/>
    </source>
</evidence>
<dbReference type="InterPro" id="IPR006895">
    <property type="entry name" value="Znf_Sec23_Sec24"/>
</dbReference>
<dbReference type="Pfam" id="PF04811">
    <property type="entry name" value="Sec23_trunk"/>
    <property type="match status" value="1"/>
</dbReference>
<organism evidence="13 14">
    <name type="scientific">Diploscapter pachys</name>
    <dbReference type="NCBI Taxonomy" id="2018661"/>
    <lineage>
        <taxon>Eukaryota</taxon>
        <taxon>Metazoa</taxon>
        <taxon>Ecdysozoa</taxon>
        <taxon>Nematoda</taxon>
        <taxon>Chromadorea</taxon>
        <taxon>Rhabditida</taxon>
        <taxon>Rhabditina</taxon>
        <taxon>Rhabditomorpha</taxon>
        <taxon>Rhabditoidea</taxon>
        <taxon>Rhabditidae</taxon>
        <taxon>Diploscapter</taxon>
    </lineage>
</organism>
<evidence type="ECO:0000256" key="3">
    <source>
        <dbReference type="ARBA" id="ARBA00008334"/>
    </source>
</evidence>
<feature type="compositionally biased region" description="Low complexity" evidence="7">
    <location>
        <begin position="234"/>
        <end position="260"/>
    </location>
</feature>
<feature type="compositionally biased region" description="Polar residues" evidence="7">
    <location>
        <begin position="103"/>
        <end position="112"/>
    </location>
</feature>
<dbReference type="Gene3D" id="1.20.120.730">
    <property type="entry name" value="Sec23/Sec24 helical domain"/>
    <property type="match status" value="1"/>
</dbReference>
<dbReference type="GO" id="GO:0006886">
    <property type="term" value="P:intracellular protein transport"/>
    <property type="evidence" value="ECO:0007669"/>
    <property type="project" value="InterPro"/>
</dbReference>
<evidence type="ECO:0000259" key="10">
    <source>
        <dbReference type="Pfam" id="PF04811"/>
    </source>
</evidence>
<feature type="compositionally biased region" description="Low complexity" evidence="7">
    <location>
        <begin position="8"/>
        <end position="19"/>
    </location>
</feature>
<dbReference type="GO" id="GO:0030127">
    <property type="term" value="C:COPII vesicle coat"/>
    <property type="evidence" value="ECO:0007669"/>
    <property type="project" value="InterPro"/>
</dbReference>
<dbReference type="GO" id="GO:0000149">
    <property type="term" value="F:SNARE binding"/>
    <property type="evidence" value="ECO:0007669"/>
    <property type="project" value="TreeGrafter"/>
</dbReference>
<dbReference type="InterPro" id="IPR036180">
    <property type="entry name" value="Gelsolin-like_dom_sf"/>
</dbReference>
<dbReference type="SUPFAM" id="SSF53300">
    <property type="entry name" value="vWA-like"/>
    <property type="match status" value="1"/>
</dbReference>
<dbReference type="InterPro" id="IPR036175">
    <property type="entry name" value="Sec23/24_helical_dom_sf"/>
</dbReference>
<feature type="domain" description="Sec23/Sec24 trunk" evidence="10">
    <location>
        <begin position="546"/>
        <end position="786"/>
    </location>
</feature>
<dbReference type="InterPro" id="IPR012990">
    <property type="entry name" value="Beta-sandwich_Sec23_24"/>
</dbReference>
<dbReference type="GO" id="GO:0090110">
    <property type="term" value="P:COPII-coated vesicle cargo loading"/>
    <property type="evidence" value="ECO:0007669"/>
    <property type="project" value="TreeGrafter"/>
</dbReference>
<reference evidence="13 14" key="1">
    <citation type="journal article" date="2017" name="Curr. Biol.">
        <title>Genome architecture and evolution of a unichromosomal asexual nematode.</title>
        <authorList>
            <person name="Fradin H."/>
            <person name="Zegar C."/>
            <person name="Gutwein M."/>
            <person name="Lucas J."/>
            <person name="Kovtun M."/>
            <person name="Corcoran D."/>
            <person name="Baugh L.R."/>
            <person name="Kiontke K."/>
            <person name="Gunsalus K."/>
            <person name="Fitch D.H."/>
            <person name="Piano F."/>
        </authorList>
    </citation>
    <scope>NUCLEOTIDE SEQUENCE [LARGE SCALE GENOMIC DNA]</scope>
    <source>
        <strain evidence="13">PF1309</strain>
    </source>
</reference>
<feature type="domain" description="Sec23/Sec24 beta-sandwich" evidence="12">
    <location>
        <begin position="791"/>
        <end position="874"/>
    </location>
</feature>
<proteinExistence type="inferred from homology"/>
<accession>A0A2A2L0Y3</accession>
<dbReference type="InterPro" id="IPR036174">
    <property type="entry name" value="Znf_Sec23_Sec24_sf"/>
</dbReference>
<dbReference type="AlphaFoldDB" id="A0A2A2L0Y3"/>
<feature type="domain" description="Sec23/Sec24 helical" evidence="11">
    <location>
        <begin position="885"/>
        <end position="986"/>
    </location>
</feature>
<evidence type="ECO:0000256" key="4">
    <source>
        <dbReference type="ARBA" id="ARBA00022448"/>
    </source>
</evidence>
<dbReference type="Gene3D" id="2.30.30.380">
    <property type="entry name" value="Zn-finger domain of Sec23/24"/>
    <property type="match status" value="1"/>
</dbReference>
<feature type="compositionally biased region" description="Low complexity" evidence="7">
    <location>
        <begin position="276"/>
        <end position="290"/>
    </location>
</feature>
<evidence type="ECO:0000313" key="13">
    <source>
        <dbReference type="EMBL" id="PAV79753.1"/>
    </source>
</evidence>
<feature type="region of interest" description="Disordered" evidence="7">
    <location>
        <begin position="1"/>
        <end position="330"/>
    </location>
</feature>
<keyword evidence="6" id="KW-0968">Cytoplasmic vesicle</keyword>
<feature type="compositionally biased region" description="Low complexity" evidence="7">
    <location>
        <begin position="63"/>
        <end position="77"/>
    </location>
</feature>
<comment type="similarity">
    <text evidence="3">Belongs to the SEC23/SEC24 family. SEC24 subfamily.</text>
</comment>
<gene>
    <name evidence="13" type="ORF">WR25_06580</name>
</gene>
<dbReference type="Pfam" id="PF08033">
    <property type="entry name" value="Sec23_BS"/>
    <property type="match status" value="1"/>
</dbReference>
<dbReference type="SUPFAM" id="SSF81995">
    <property type="entry name" value="beta-sandwich domain of Sec23/24"/>
    <property type="match status" value="1"/>
</dbReference>
<keyword evidence="4" id="KW-0813">Transport</keyword>
<feature type="domain" description="Gelsolin-like" evidence="8">
    <location>
        <begin position="1010"/>
        <end position="1072"/>
    </location>
</feature>
<dbReference type="Gene3D" id="3.40.20.10">
    <property type="entry name" value="Severin"/>
    <property type="match status" value="1"/>
</dbReference>
<dbReference type="PANTHER" id="PTHR13803:SF4">
    <property type="entry name" value="SECRETORY 24CD, ISOFORM C"/>
    <property type="match status" value="1"/>
</dbReference>
<dbReference type="SUPFAM" id="SSF81811">
    <property type="entry name" value="Helical domain of Sec23/24"/>
    <property type="match status" value="1"/>
</dbReference>
<feature type="compositionally biased region" description="Low complexity" evidence="7">
    <location>
        <begin position="27"/>
        <end position="42"/>
    </location>
</feature>
<evidence type="ECO:0000313" key="14">
    <source>
        <dbReference type="Proteomes" id="UP000218231"/>
    </source>
</evidence>
<dbReference type="Gene3D" id="2.60.40.1670">
    <property type="entry name" value="beta-sandwich domain of Sec23/24"/>
    <property type="match status" value="1"/>
</dbReference>
<evidence type="ECO:0000259" key="9">
    <source>
        <dbReference type="Pfam" id="PF04810"/>
    </source>
</evidence>
<dbReference type="InterPro" id="IPR006900">
    <property type="entry name" value="Sec23/24_helical_dom"/>
</dbReference>
<evidence type="ECO:0000259" key="8">
    <source>
        <dbReference type="Pfam" id="PF00626"/>
    </source>
</evidence>
<dbReference type="Pfam" id="PF04815">
    <property type="entry name" value="Sec23_helical"/>
    <property type="match status" value="1"/>
</dbReference>
<dbReference type="InterPro" id="IPR006896">
    <property type="entry name" value="Sec23/24_trunk_dom"/>
</dbReference>
<evidence type="ECO:0000259" key="12">
    <source>
        <dbReference type="Pfam" id="PF08033"/>
    </source>
</evidence>
<evidence type="ECO:0000256" key="7">
    <source>
        <dbReference type="SAM" id="MobiDB-lite"/>
    </source>
</evidence>
<feature type="compositionally biased region" description="Low complexity" evidence="7">
    <location>
        <begin position="169"/>
        <end position="178"/>
    </location>
</feature>
<dbReference type="InterPro" id="IPR007123">
    <property type="entry name" value="Gelsolin-like_dom"/>
</dbReference>
<keyword evidence="5" id="KW-0653">Protein transport</keyword>
<evidence type="ECO:0000256" key="5">
    <source>
        <dbReference type="ARBA" id="ARBA00022927"/>
    </source>
</evidence>
<evidence type="ECO:0000256" key="6">
    <source>
        <dbReference type="ARBA" id="ARBA00023329"/>
    </source>
</evidence>
<comment type="caution">
    <text evidence="13">The sequence shown here is derived from an EMBL/GenBank/DDBJ whole genome shotgun (WGS) entry which is preliminary data.</text>
</comment>
<dbReference type="Gene3D" id="3.40.50.410">
    <property type="entry name" value="von Willebrand factor, type A domain"/>
    <property type="match status" value="1"/>
</dbReference>
<name>A0A2A2L0Y3_9BILA</name>
<feature type="domain" description="Zinc finger Sec23/Sec24-type" evidence="9">
    <location>
        <begin position="469"/>
        <end position="507"/>
    </location>
</feature>
<dbReference type="Proteomes" id="UP000218231">
    <property type="component" value="Unassembled WGS sequence"/>
</dbReference>
<dbReference type="PANTHER" id="PTHR13803">
    <property type="entry name" value="SEC24-RELATED PROTEIN"/>
    <property type="match status" value="1"/>
</dbReference>
<dbReference type="GO" id="GO:0070971">
    <property type="term" value="C:endoplasmic reticulum exit site"/>
    <property type="evidence" value="ECO:0007669"/>
    <property type="project" value="TreeGrafter"/>
</dbReference>
<dbReference type="Pfam" id="PF04810">
    <property type="entry name" value="zf-Sec23_Sec24"/>
    <property type="match status" value="1"/>
</dbReference>
<dbReference type="InterPro" id="IPR036465">
    <property type="entry name" value="vWFA_dom_sf"/>
</dbReference>
<dbReference type="InterPro" id="IPR029006">
    <property type="entry name" value="ADF-H/Gelsolin-like_dom_sf"/>
</dbReference>
<protein>
    <recommendedName>
        <fullName evidence="15">Sec23/Sec24 trunk domain-containing protein</fullName>
    </recommendedName>
</protein>
<dbReference type="OrthoDB" id="49016at2759"/>
<keyword evidence="14" id="KW-1185">Reference proteome</keyword>
<dbReference type="SUPFAM" id="SSF82754">
    <property type="entry name" value="C-terminal, gelsolin-like domain of Sec23/24"/>
    <property type="match status" value="1"/>
</dbReference>
<dbReference type="Pfam" id="PF00626">
    <property type="entry name" value="Gelsolin"/>
    <property type="match status" value="1"/>
</dbReference>
<dbReference type="GO" id="GO:0008270">
    <property type="term" value="F:zinc ion binding"/>
    <property type="evidence" value="ECO:0007669"/>
    <property type="project" value="InterPro"/>
</dbReference>
<dbReference type="InterPro" id="IPR050550">
    <property type="entry name" value="SEC23_SEC24_subfamily"/>
</dbReference>
<dbReference type="STRING" id="2018661.A0A2A2L0Y3"/>
<sequence>MHQPQPPAAQFGGFAPPGQMQNPMGFPQQPQAYGQQPQQPYQTNQMLHQQPGHIPAQPPQQPMPTAQGMSGMSNGSGQFPMSSPYQPPAAPNASIPTSAPFPAQSTFVNGSVKTGPPQAAAVSTSQAQPQMLPVSASFPAQSQAGPNQFDPPKPAFSGNGSTAPYASTNQPNQPQAQAFPGVQPPSAAPVPNQQQQQQQSFGGIPPAVAQSAQPSSLPKPSAAFPSMSQPPAPQFQQPQPGQQQAFGNPPIPQMQQSQPSAMPPGMVPPGPPTMGPGPMQSMQPQQKMMPPNAPGGGFPNGFPQPQAAGPQFSQPPGMAPPGPGMMPQMPQGMGMGMAPPPAGPPMMGGPMQPMQMGGPMPQQPRQRLDPNMMPSAVQVMEDEEATRTGLFPTGYPHADAPPLVSTSFFAQDSGNCNPRLMRSTLYMAPQSNDMLKSSQLPFAVGVSPFARLHPNETQPPLIDLGPAGPVRCQRCKAYMCPFMEFVEGGRRFRCPFCHASTAVEDSYFAHLDHTGRRTDLEYRPELCYGAYEFVATKQYCKNGVSPKEPAFIFMIDVSYNAFSSGMVSLLCANLERVLQRLPKEANAPESAIHVGLATFDTSVQFYDLSSPQPKMLIVSDVSEMFVPIVDGLLLPLSKAAPAIRAVLAEIPKLFSTNKNVETIVLPTVQAGLDALKCADRSGKLLIFTSSLPTHEAPGKLKAREERALLGSDKEKQALTPQCELYTKMGENCSGVTVDLFVFPNSFIDISTIGQLSAVTGGSIYKYQYFKAEFDGNRFLTDLARNVGQQIAFDCMVRIRTSAGIRPCLFSGSFYMENSTDLEIASIDENKSFFTEIKHDDKLSDSNAVIQTAILYTSISGQRRLRILNLCLPVSNEFSMLYRLADPCTLFAYLFKLAVQTNREKSLKEACDQIGGRSAHILATYREKVSENSPLGQLILPETLKLLPLYACSIVKNDAVAGGSELVVDEKAWLIELIRGLKIEDSLSLLYPKVYPVSQLECQEPNELTALPNPIRCSMEFFDHSKAYLIDNGVALFLWIGLGVAEQWVKDVFGAESVTFLNTETNVIPEKDNAKSRGLRRAVQLLPASIRSRKLFIIKEKDALEPWMRKFLVEDKSSPTQKSYVDYLCYVHQEIRNMLS</sequence>